<dbReference type="Proteomes" id="UP000187822">
    <property type="component" value="Chromosome I"/>
</dbReference>
<dbReference type="OrthoDB" id="57238at2157"/>
<evidence type="ECO:0000313" key="3">
    <source>
        <dbReference type="EMBL" id="SJK85170.1"/>
    </source>
</evidence>
<dbReference type="KEGG" id="cdiv:CPM_1371"/>
<reference evidence="3" key="2">
    <citation type="submission" date="2016-06" db="EMBL/GenBank/DDBJ databases">
        <authorList>
            <person name="Olsen C.W."/>
            <person name="Carey S."/>
            <person name="Hinshaw L."/>
            <person name="Karasin A.I."/>
        </authorList>
    </citation>
    <scope>NUCLEOTIDE SEQUENCE [LARGE SCALE GENOMIC DNA]</scope>
    <source>
        <strain evidence="3">PM4</strain>
    </source>
</reference>
<dbReference type="Proteomes" id="UP000195607">
    <property type="component" value="Chromosome I"/>
</dbReference>
<dbReference type="RefSeq" id="WP_077076459.1">
    <property type="nucleotide sequence ID" value="NZ_LT671858.1"/>
</dbReference>
<proteinExistence type="predicted"/>
<dbReference type="GeneID" id="41588617"/>
<dbReference type="EMBL" id="LT671858">
    <property type="protein sequence ID" value="SIM72088.1"/>
    <property type="molecule type" value="Genomic_DNA"/>
</dbReference>
<accession>A0A1N5VHD1</accession>
<sequence length="108" mass="11937">MDKFYFKSYGIEVGSASNLKELNSEIARLSKEDPLCVEYHLKEGHIQSWLLYIGEPDAAKQISEAKTVEELMKQLGISKSSGKRVVKSSTSRKKAPSGTKGKNTKSGK</sequence>
<protein>
    <submittedName>
        <fullName evidence="2">Uncharacterized protein</fullName>
    </submittedName>
</protein>
<dbReference type="EMBL" id="LT719092">
    <property type="protein sequence ID" value="SJK85170.1"/>
    <property type="molecule type" value="Genomic_DNA"/>
</dbReference>
<reference evidence="2 5" key="1">
    <citation type="submission" date="2016-04" db="EMBL/GenBank/DDBJ databases">
        <authorList>
            <person name="Evans L.H."/>
            <person name="Alamgir A."/>
            <person name="Owens N."/>
            <person name="Weber N.D."/>
            <person name="Virtaneva K."/>
            <person name="Barbian K."/>
            <person name="Babar A."/>
            <person name="Rosenke K."/>
        </authorList>
    </citation>
    <scope>NUCLEOTIDE SEQUENCE [LARGE SCALE GENOMIC DNA]</scope>
    <source>
        <strain evidence="2">S5</strain>
        <strain evidence="5">S5(T) (JCM 30642 \VKM B-2941)</strain>
    </source>
</reference>
<evidence type="ECO:0000256" key="1">
    <source>
        <dbReference type="SAM" id="MobiDB-lite"/>
    </source>
</evidence>
<dbReference type="AlphaFoldDB" id="A0A1N5VHD1"/>
<feature type="region of interest" description="Disordered" evidence="1">
    <location>
        <begin position="78"/>
        <end position="108"/>
    </location>
</feature>
<name>A0A1N5VHD1_9ARCH</name>
<organism evidence="2 5">
    <name type="scientific">Cuniculiplasma divulgatum</name>
    <dbReference type="NCBI Taxonomy" id="1673428"/>
    <lineage>
        <taxon>Archaea</taxon>
        <taxon>Methanobacteriati</taxon>
        <taxon>Thermoplasmatota</taxon>
        <taxon>Thermoplasmata</taxon>
        <taxon>Thermoplasmatales</taxon>
        <taxon>Cuniculiplasmataceae</taxon>
        <taxon>Cuniculiplasma</taxon>
    </lineage>
</organism>
<feature type="compositionally biased region" description="Basic residues" evidence="1">
    <location>
        <begin position="81"/>
        <end position="95"/>
    </location>
</feature>
<evidence type="ECO:0000313" key="4">
    <source>
        <dbReference type="Proteomes" id="UP000187822"/>
    </source>
</evidence>
<keyword evidence="4" id="KW-1185">Reference proteome</keyword>
<evidence type="ECO:0000313" key="2">
    <source>
        <dbReference type="EMBL" id="SIM72088.1"/>
    </source>
</evidence>
<evidence type="ECO:0000313" key="5">
    <source>
        <dbReference type="Proteomes" id="UP000195607"/>
    </source>
</evidence>
<reference evidence="4" key="3">
    <citation type="submission" date="2016-06" db="EMBL/GenBank/DDBJ databases">
        <authorList>
            <person name="Toshchakov V.S."/>
        </authorList>
    </citation>
    <scope>NUCLEOTIDE SEQUENCE [LARGE SCALE GENOMIC DNA]</scope>
    <source>
        <strain>PM4 (JCM 30641</strain>
        <strain evidence="4">\VKM B-2940)</strain>
    </source>
</reference>
<gene>
    <name evidence="3" type="ORF">CPM_1371</name>
    <name evidence="2" type="ORF">CSP5_1372</name>
</gene>